<dbReference type="SUPFAM" id="SSF52540">
    <property type="entry name" value="P-loop containing nucleoside triphosphate hydrolases"/>
    <property type="match status" value="1"/>
</dbReference>
<dbReference type="CDD" id="cd01876">
    <property type="entry name" value="YihA_EngB"/>
    <property type="match status" value="1"/>
</dbReference>
<dbReference type="Gene3D" id="3.40.50.300">
    <property type="entry name" value="P-loop containing nucleotide triphosphate hydrolases"/>
    <property type="match status" value="1"/>
</dbReference>
<evidence type="ECO:0000256" key="2">
    <source>
        <dbReference type="ARBA" id="ARBA00009638"/>
    </source>
</evidence>
<keyword evidence="13" id="KW-1185">Reference proteome</keyword>
<keyword evidence="6" id="KW-0460">Magnesium</keyword>
<evidence type="ECO:0000256" key="9">
    <source>
        <dbReference type="ARBA" id="ARBA00023306"/>
    </source>
</evidence>
<protein>
    <recommendedName>
        <fullName evidence="10">Probable GTP-binding protein EngB</fullName>
    </recommendedName>
</protein>
<dbReference type="InterPro" id="IPR019987">
    <property type="entry name" value="GTP-bd_ribosome_bio_YsxC"/>
</dbReference>
<dbReference type="AlphaFoldDB" id="A0A1G6WJ49"/>
<dbReference type="GO" id="GO:0046872">
    <property type="term" value="F:metal ion binding"/>
    <property type="evidence" value="ECO:0007669"/>
    <property type="project" value="UniProtKB-KW"/>
</dbReference>
<dbReference type="InterPro" id="IPR027417">
    <property type="entry name" value="P-loop_NTPase"/>
</dbReference>
<keyword evidence="8 10" id="KW-0717">Septation</keyword>
<proteinExistence type="inferred from homology"/>
<dbReference type="OrthoDB" id="9804921at2"/>
<evidence type="ECO:0000256" key="7">
    <source>
        <dbReference type="ARBA" id="ARBA00023134"/>
    </source>
</evidence>
<keyword evidence="7 10" id="KW-0342">GTP-binding</keyword>
<evidence type="ECO:0000259" key="11">
    <source>
        <dbReference type="PROSITE" id="PS51706"/>
    </source>
</evidence>
<evidence type="ECO:0000256" key="1">
    <source>
        <dbReference type="ARBA" id="ARBA00001946"/>
    </source>
</evidence>
<dbReference type="Pfam" id="PF01926">
    <property type="entry name" value="MMR_HSR1"/>
    <property type="match status" value="1"/>
</dbReference>
<dbReference type="PANTHER" id="PTHR11649">
    <property type="entry name" value="MSS1/TRME-RELATED GTP-BINDING PROTEIN"/>
    <property type="match status" value="1"/>
</dbReference>
<dbReference type="RefSeq" id="WP_091145666.1">
    <property type="nucleotide sequence ID" value="NZ_FNAI01000002.1"/>
</dbReference>
<reference evidence="12 13" key="1">
    <citation type="submission" date="2016-10" db="EMBL/GenBank/DDBJ databases">
        <authorList>
            <person name="de Groot N.N."/>
        </authorList>
    </citation>
    <scope>NUCLEOTIDE SEQUENCE [LARGE SCALE GENOMIC DNA]</scope>
    <source>
        <strain evidence="12 13">47C3B</strain>
    </source>
</reference>
<dbReference type="PROSITE" id="PS51706">
    <property type="entry name" value="G_ENGB"/>
    <property type="match status" value="1"/>
</dbReference>
<evidence type="ECO:0000256" key="4">
    <source>
        <dbReference type="ARBA" id="ARBA00022723"/>
    </source>
</evidence>
<name>A0A1G6WJ49_9SPHI</name>
<evidence type="ECO:0000256" key="6">
    <source>
        <dbReference type="ARBA" id="ARBA00022842"/>
    </source>
</evidence>
<keyword evidence="4" id="KW-0479">Metal-binding</keyword>
<comment type="cofactor">
    <cofactor evidence="1">
        <name>Mg(2+)</name>
        <dbReference type="ChEBI" id="CHEBI:18420"/>
    </cofactor>
</comment>
<evidence type="ECO:0000256" key="8">
    <source>
        <dbReference type="ARBA" id="ARBA00023210"/>
    </source>
</evidence>
<evidence type="ECO:0000313" key="13">
    <source>
        <dbReference type="Proteomes" id="UP000199072"/>
    </source>
</evidence>
<dbReference type="PANTHER" id="PTHR11649:SF13">
    <property type="entry name" value="ENGB-TYPE G DOMAIN-CONTAINING PROTEIN"/>
    <property type="match status" value="1"/>
</dbReference>
<dbReference type="STRING" id="1391627.SAMN05216464_102179"/>
<dbReference type="GO" id="GO:0000917">
    <property type="term" value="P:division septum assembly"/>
    <property type="evidence" value="ECO:0007669"/>
    <property type="project" value="UniProtKB-KW"/>
</dbReference>
<comment type="function">
    <text evidence="10">Necessary for normal cell division and for the maintenance of normal septation.</text>
</comment>
<gene>
    <name evidence="10" type="primary">engB</name>
    <name evidence="12" type="ORF">SAMN05216464_102179</name>
</gene>
<accession>A0A1G6WJ49</accession>
<sequence length="215" mass="24354">MIVKTAEFICSNTQISKLPPPIKAEYAFIGRSNVGKSSLINMLVAKKGLAKTSQTPGKTQLINHFFINDSWYIVDLPGYGYARASKANKANWNKFIHNYLDKRESLQCVMVLIDSRLEPQKIDVEFCNWLGEKGLSFVLVFTKADKQSSVKTDQNLAKFKKALLETFEETPKYFITSSELQLGRDEILDFIDNINKDFVIPPYTSPLERANGGED</sequence>
<dbReference type="InterPro" id="IPR006073">
    <property type="entry name" value="GTP-bd"/>
</dbReference>
<dbReference type="GO" id="GO:0005525">
    <property type="term" value="F:GTP binding"/>
    <property type="evidence" value="ECO:0007669"/>
    <property type="project" value="UniProtKB-UniRule"/>
</dbReference>
<evidence type="ECO:0000256" key="10">
    <source>
        <dbReference type="HAMAP-Rule" id="MF_00321"/>
    </source>
</evidence>
<comment type="similarity">
    <text evidence="2 10">Belongs to the TRAFAC class TrmE-Era-EngA-EngB-Septin-like GTPase superfamily. EngB GTPase family.</text>
</comment>
<dbReference type="HAMAP" id="MF_00321">
    <property type="entry name" value="GTPase_EngB"/>
    <property type="match status" value="1"/>
</dbReference>
<organism evidence="12 13">
    <name type="scientific">Mucilaginibacter pineti</name>
    <dbReference type="NCBI Taxonomy" id="1391627"/>
    <lineage>
        <taxon>Bacteria</taxon>
        <taxon>Pseudomonadati</taxon>
        <taxon>Bacteroidota</taxon>
        <taxon>Sphingobacteriia</taxon>
        <taxon>Sphingobacteriales</taxon>
        <taxon>Sphingobacteriaceae</taxon>
        <taxon>Mucilaginibacter</taxon>
    </lineage>
</organism>
<evidence type="ECO:0000313" key="12">
    <source>
        <dbReference type="EMBL" id="SDD65096.1"/>
    </source>
</evidence>
<evidence type="ECO:0000256" key="5">
    <source>
        <dbReference type="ARBA" id="ARBA00022741"/>
    </source>
</evidence>
<dbReference type="NCBIfam" id="TIGR03598">
    <property type="entry name" value="GTPase_YsxC"/>
    <property type="match status" value="1"/>
</dbReference>
<evidence type="ECO:0000256" key="3">
    <source>
        <dbReference type="ARBA" id="ARBA00022618"/>
    </source>
</evidence>
<keyword evidence="5 10" id="KW-0547">Nucleotide-binding</keyword>
<keyword evidence="9 10" id="KW-0131">Cell cycle</keyword>
<keyword evidence="3 10" id="KW-0132">Cell division</keyword>
<dbReference type="Proteomes" id="UP000199072">
    <property type="component" value="Unassembled WGS sequence"/>
</dbReference>
<dbReference type="InterPro" id="IPR030393">
    <property type="entry name" value="G_ENGB_dom"/>
</dbReference>
<feature type="domain" description="EngB-type G" evidence="11">
    <location>
        <begin position="22"/>
        <end position="197"/>
    </location>
</feature>
<dbReference type="EMBL" id="FNAI01000002">
    <property type="protein sequence ID" value="SDD65096.1"/>
    <property type="molecule type" value="Genomic_DNA"/>
</dbReference>
<dbReference type="FunFam" id="3.40.50.300:FF:000098">
    <property type="entry name" value="Probable GTP-binding protein EngB"/>
    <property type="match status" value="1"/>
</dbReference>